<gene>
    <name evidence="3" type="ORF">HH1059_08120</name>
</gene>
<feature type="domain" description="OmpA-like" evidence="2">
    <location>
        <begin position="212"/>
        <end position="327"/>
    </location>
</feature>
<dbReference type="PROSITE" id="PS51123">
    <property type="entry name" value="OMPA_2"/>
    <property type="match status" value="1"/>
</dbReference>
<evidence type="ECO:0000313" key="3">
    <source>
        <dbReference type="EMBL" id="BAU57503.1"/>
    </source>
</evidence>
<dbReference type="OrthoDB" id="5793320at2"/>
<dbReference type="InterPro" id="IPR006665">
    <property type="entry name" value="OmpA-like"/>
</dbReference>
<dbReference type="Gene3D" id="2.60.40.2540">
    <property type="match status" value="1"/>
</dbReference>
<organism evidence="3 4">
    <name type="scientific">Halorhodospira halochloris</name>
    <name type="common">Ectothiorhodospira halochloris</name>
    <dbReference type="NCBI Taxonomy" id="1052"/>
    <lineage>
        <taxon>Bacteria</taxon>
        <taxon>Pseudomonadati</taxon>
        <taxon>Pseudomonadota</taxon>
        <taxon>Gammaproteobacteria</taxon>
        <taxon>Chromatiales</taxon>
        <taxon>Ectothiorhodospiraceae</taxon>
        <taxon>Halorhodospira</taxon>
    </lineage>
</organism>
<dbReference type="RefSeq" id="WP_096408584.1">
    <property type="nucleotide sequence ID" value="NZ_AP017372.2"/>
</dbReference>
<keyword evidence="1" id="KW-0472">Membrane</keyword>
<accession>A0A110B5B2</accession>
<dbReference type="PANTHER" id="PTHR30329">
    <property type="entry name" value="STATOR ELEMENT OF FLAGELLAR MOTOR COMPLEX"/>
    <property type="match status" value="1"/>
</dbReference>
<evidence type="ECO:0000313" key="4">
    <source>
        <dbReference type="Proteomes" id="UP000218890"/>
    </source>
</evidence>
<dbReference type="InterPro" id="IPR036737">
    <property type="entry name" value="OmpA-like_sf"/>
</dbReference>
<evidence type="ECO:0000259" key="2">
    <source>
        <dbReference type="PROSITE" id="PS51123"/>
    </source>
</evidence>
<name>A0A110B5B2_HALHR</name>
<dbReference type="Gene3D" id="3.30.1330.60">
    <property type="entry name" value="OmpA-like domain"/>
    <property type="match status" value="1"/>
</dbReference>
<dbReference type="InterPro" id="IPR050330">
    <property type="entry name" value="Bact_OuterMem_StrucFunc"/>
</dbReference>
<dbReference type="CDD" id="cd07185">
    <property type="entry name" value="OmpA_C-like"/>
    <property type="match status" value="1"/>
</dbReference>
<dbReference type="EMBL" id="AP017372">
    <property type="protein sequence ID" value="BAU57503.1"/>
    <property type="molecule type" value="Genomic_DNA"/>
</dbReference>
<proteinExistence type="predicted"/>
<dbReference type="AlphaFoldDB" id="A0A110B5B2"/>
<evidence type="ECO:0000256" key="1">
    <source>
        <dbReference type="PROSITE-ProRule" id="PRU00473"/>
    </source>
</evidence>
<protein>
    <submittedName>
        <fullName evidence="3">OmpA/MotB domain protein</fullName>
    </submittedName>
</protein>
<dbReference type="GO" id="GO:0016020">
    <property type="term" value="C:membrane"/>
    <property type="evidence" value="ECO:0007669"/>
    <property type="project" value="UniProtKB-UniRule"/>
</dbReference>
<dbReference type="SUPFAM" id="SSF103088">
    <property type="entry name" value="OmpA-like"/>
    <property type="match status" value="1"/>
</dbReference>
<dbReference type="Proteomes" id="UP000218890">
    <property type="component" value="Chromosome"/>
</dbReference>
<dbReference type="InterPro" id="IPR041544">
    <property type="entry name" value="MotY_N"/>
</dbReference>
<sequence length="327" mass="36934">MKELGRTTHLSLIGLIALALLNGKALAQPEPQTQVHRASPHHAQWHTFEGRSGCHLVHEIASVGTALISYRHTDGRQFLSFFARTPPRSQHEGDLYISEPSWGSDRRSHIERLMVHPHQRTLRFSNRTTNRLLDALRQGLEPQFNYPSAHSDQEVKVALTPAAFQNAHRHYIECIDRHERVDAGTASRGAVIPGRTGEAMADSGGGVWEGSLPRLPRGPRADIYFATASDDLTRDAINEIRDFVRDLEDNPHWGVVLSIGYADTRGSPQANEQLARERAQRVRDELVRLGIPERRINIEARLLESDELEEDTYELAKNRRVELRTAL</sequence>
<dbReference type="Pfam" id="PF18393">
    <property type="entry name" value="MotY_N"/>
    <property type="match status" value="1"/>
</dbReference>
<keyword evidence="4" id="KW-1185">Reference proteome</keyword>
<reference evidence="3" key="1">
    <citation type="submission" date="2016-02" db="EMBL/GenBank/DDBJ databases">
        <title>Halorhodospira halochloris DSM-1059 complete genome, version 2.</title>
        <authorList>
            <person name="Tsukatani Y."/>
        </authorList>
    </citation>
    <scope>NUCLEOTIDE SEQUENCE</scope>
    <source>
        <strain evidence="3">DSM 1059</strain>
    </source>
</reference>
<dbReference type="KEGG" id="hhk:HH1059_08120"/>
<dbReference type="PANTHER" id="PTHR30329:SF21">
    <property type="entry name" value="LIPOPROTEIN YIAD-RELATED"/>
    <property type="match status" value="1"/>
</dbReference>
<dbReference type="Pfam" id="PF00691">
    <property type="entry name" value="OmpA"/>
    <property type="match status" value="1"/>
</dbReference>